<name>M6XZU4_9LEPT</name>
<dbReference type="EMBL" id="AKXB02000150">
    <property type="protein sequence ID" value="EMO87597.1"/>
    <property type="molecule type" value="Genomic_DNA"/>
</dbReference>
<dbReference type="Proteomes" id="UP000012138">
    <property type="component" value="Unassembled WGS sequence"/>
</dbReference>
<comment type="caution">
    <text evidence="1">The sequence shown here is derived from an EMBL/GenBank/DDBJ whole genome shotgun (WGS) entry which is preliminary data.</text>
</comment>
<protein>
    <submittedName>
        <fullName evidence="1">Uncharacterized protein</fullName>
    </submittedName>
</protein>
<gene>
    <name evidence="1" type="ORF">LEP1GSC024_3364</name>
</gene>
<reference evidence="1 2" key="1">
    <citation type="submission" date="2013-01" db="EMBL/GenBank/DDBJ databases">
        <authorList>
            <person name="Harkins D.M."/>
            <person name="Durkin A.S."/>
            <person name="Brinkac L.M."/>
            <person name="Haft D.H."/>
            <person name="Selengut J.D."/>
            <person name="Sanka R."/>
            <person name="DePew J."/>
            <person name="Purushe J."/>
            <person name="Whelen A.C."/>
            <person name="Vinetz J.M."/>
            <person name="Sutton G.G."/>
            <person name="Nierman W.C."/>
            <person name="Fouts D.E."/>
        </authorList>
    </citation>
    <scope>NUCLEOTIDE SEQUENCE [LARGE SCALE GENOMIC DNA]</scope>
    <source>
        <strain evidence="1 2">2001034031</strain>
    </source>
</reference>
<organism evidence="1 2">
    <name type="scientific">Leptospira noguchii str. 2001034031</name>
    <dbReference type="NCBI Taxonomy" id="1193053"/>
    <lineage>
        <taxon>Bacteria</taxon>
        <taxon>Pseudomonadati</taxon>
        <taxon>Spirochaetota</taxon>
        <taxon>Spirochaetia</taxon>
        <taxon>Leptospirales</taxon>
        <taxon>Leptospiraceae</taxon>
        <taxon>Leptospira</taxon>
    </lineage>
</organism>
<proteinExistence type="predicted"/>
<dbReference type="AlphaFoldDB" id="M6XZU4"/>
<accession>M6XZU4</accession>
<evidence type="ECO:0000313" key="1">
    <source>
        <dbReference type="EMBL" id="EMO87597.1"/>
    </source>
</evidence>
<evidence type="ECO:0000313" key="2">
    <source>
        <dbReference type="Proteomes" id="UP000012138"/>
    </source>
</evidence>
<sequence>MPLSMGLGFGTNSKVELKISCLILKKQHYLFDLIELLKNESPLSFCFMETID</sequence>